<gene>
    <name evidence="5" type="ORF">Fcan01_19487</name>
</gene>
<protein>
    <recommendedName>
        <fullName evidence="2">Vacuolar-sorting protein SNF8</fullName>
    </recommendedName>
    <alternativeName>
        <fullName evidence="3">ESCRT-II complex subunit VPS22</fullName>
    </alternativeName>
</protein>
<comment type="caution">
    <text evidence="5">The sequence shown here is derived from an EMBL/GenBank/DDBJ whole genome shotgun (WGS) entry which is preliminary data.</text>
</comment>
<organism evidence="5 6">
    <name type="scientific">Folsomia candida</name>
    <name type="common">Springtail</name>
    <dbReference type="NCBI Taxonomy" id="158441"/>
    <lineage>
        <taxon>Eukaryota</taxon>
        <taxon>Metazoa</taxon>
        <taxon>Ecdysozoa</taxon>
        <taxon>Arthropoda</taxon>
        <taxon>Hexapoda</taxon>
        <taxon>Collembola</taxon>
        <taxon>Entomobryomorpha</taxon>
        <taxon>Isotomoidea</taxon>
        <taxon>Isotomidae</taxon>
        <taxon>Proisotominae</taxon>
        <taxon>Folsomia</taxon>
    </lineage>
</organism>
<evidence type="ECO:0000256" key="1">
    <source>
        <dbReference type="ARBA" id="ARBA00009834"/>
    </source>
</evidence>
<evidence type="ECO:0000256" key="3">
    <source>
        <dbReference type="ARBA" id="ARBA00030097"/>
    </source>
</evidence>
<evidence type="ECO:0000256" key="4">
    <source>
        <dbReference type="SAM" id="Coils"/>
    </source>
</evidence>
<dbReference type="EMBL" id="LNIX01000017">
    <property type="protein sequence ID" value="OXA45638.1"/>
    <property type="molecule type" value="Genomic_DNA"/>
</dbReference>
<dbReference type="OMA" id="QIVEVCM"/>
<dbReference type="STRING" id="158441.A0A226DKX3"/>
<dbReference type="InterPro" id="IPR016689">
    <property type="entry name" value="ESCRT-2_cplx_Snf8"/>
</dbReference>
<dbReference type="Gene3D" id="1.10.10.10">
    <property type="entry name" value="Winged helix-like DNA-binding domain superfamily/Winged helix DNA-binding domain"/>
    <property type="match status" value="2"/>
</dbReference>
<proteinExistence type="inferred from homology"/>
<evidence type="ECO:0000256" key="2">
    <source>
        <dbReference type="ARBA" id="ARBA00017052"/>
    </source>
</evidence>
<sequence>MRRRGVGVGAVKDLKAGQEKYKEKGNLLQENLIDELSRNLDQFKTKLEAFAAKHRSAIKKDAKFREHFQDMCATIGVDPLASSKGFWSEMLGMGSFYYEIAVQAVEVVLSTSHLNGGVMSLGELQNRLNKSRSKSLKQTEVSCEDILRAIKSLNVLGKSCGVIASGKSKSEYLIFCVPEELSLDNTTVVQYAAQSGSPFVTVDSICSNLGWTTQRADSVIKTLICEGIVWVDDTSRGRMYWFPSLFMANKGFD</sequence>
<evidence type="ECO:0000313" key="6">
    <source>
        <dbReference type="Proteomes" id="UP000198287"/>
    </source>
</evidence>
<dbReference type="OrthoDB" id="283883at2759"/>
<dbReference type="AlphaFoldDB" id="A0A226DKX3"/>
<dbReference type="Proteomes" id="UP000198287">
    <property type="component" value="Unassembled WGS sequence"/>
</dbReference>
<dbReference type="GO" id="GO:0000814">
    <property type="term" value="C:ESCRT II complex"/>
    <property type="evidence" value="ECO:0007669"/>
    <property type="project" value="InterPro"/>
</dbReference>
<dbReference type="InterPro" id="IPR040608">
    <property type="entry name" value="Snf8/Vps36"/>
</dbReference>
<dbReference type="PANTHER" id="PTHR12806">
    <property type="entry name" value="EAP30 SUBUNIT OF ELL COMPLEX"/>
    <property type="match status" value="1"/>
</dbReference>
<name>A0A226DKX3_FOLCA</name>
<reference evidence="5 6" key="1">
    <citation type="submission" date="2015-12" db="EMBL/GenBank/DDBJ databases">
        <title>The genome of Folsomia candida.</title>
        <authorList>
            <person name="Faddeeva A."/>
            <person name="Derks M.F."/>
            <person name="Anvar Y."/>
            <person name="Smit S."/>
            <person name="Van Straalen N."/>
            <person name="Roelofs D."/>
        </authorList>
    </citation>
    <scope>NUCLEOTIDE SEQUENCE [LARGE SCALE GENOMIC DNA]</scope>
    <source>
        <strain evidence="5 6">VU population</strain>
        <tissue evidence="5">Whole body</tissue>
    </source>
</reference>
<keyword evidence="6" id="KW-1185">Reference proteome</keyword>
<dbReference type="InterPro" id="IPR036388">
    <property type="entry name" value="WH-like_DNA-bd_sf"/>
</dbReference>
<dbReference type="Pfam" id="PF04157">
    <property type="entry name" value="EAP30"/>
    <property type="match status" value="1"/>
</dbReference>
<keyword evidence="4" id="KW-0175">Coiled coil</keyword>
<dbReference type="PANTHER" id="PTHR12806:SF0">
    <property type="entry name" value="VACUOLAR-SORTING PROTEIN SNF8"/>
    <property type="match status" value="1"/>
</dbReference>
<comment type="similarity">
    <text evidence="1">Belongs to the SNF8 family.</text>
</comment>
<dbReference type="Gene3D" id="6.10.140.180">
    <property type="match status" value="1"/>
</dbReference>
<dbReference type="SUPFAM" id="SSF46785">
    <property type="entry name" value="Winged helix' DNA-binding domain"/>
    <property type="match status" value="2"/>
</dbReference>
<evidence type="ECO:0000313" key="5">
    <source>
        <dbReference type="EMBL" id="OXA45638.1"/>
    </source>
</evidence>
<feature type="coiled-coil region" evidence="4">
    <location>
        <begin position="26"/>
        <end position="53"/>
    </location>
</feature>
<dbReference type="InterPro" id="IPR036390">
    <property type="entry name" value="WH_DNA-bd_sf"/>
</dbReference>
<accession>A0A226DKX3</accession>
<dbReference type="GO" id="GO:0043328">
    <property type="term" value="P:protein transport to vacuole involved in ubiquitin-dependent protein catabolic process via the multivesicular body sorting pathway"/>
    <property type="evidence" value="ECO:0007669"/>
    <property type="project" value="TreeGrafter"/>
</dbReference>